<feature type="compositionally biased region" description="Polar residues" evidence="5">
    <location>
        <begin position="170"/>
        <end position="179"/>
    </location>
</feature>
<evidence type="ECO:0000313" key="7">
    <source>
        <dbReference type="EMBL" id="KAJ8942702.1"/>
    </source>
</evidence>
<proteinExistence type="predicted"/>
<comment type="subcellular location">
    <subcellularLocation>
        <location evidence="1">Nucleus</location>
    </subcellularLocation>
</comment>
<dbReference type="SMART" id="SM00322">
    <property type="entry name" value="KH"/>
    <property type="match status" value="1"/>
</dbReference>
<feature type="compositionally biased region" description="Basic and acidic residues" evidence="5">
    <location>
        <begin position="90"/>
        <end position="100"/>
    </location>
</feature>
<evidence type="ECO:0000256" key="3">
    <source>
        <dbReference type="ARBA" id="ARBA00023242"/>
    </source>
</evidence>
<dbReference type="GO" id="GO:0003723">
    <property type="term" value="F:RNA binding"/>
    <property type="evidence" value="ECO:0007669"/>
    <property type="project" value="UniProtKB-UniRule"/>
</dbReference>
<dbReference type="PROSITE" id="PS50084">
    <property type="entry name" value="KH_TYPE_1"/>
    <property type="match status" value="2"/>
</dbReference>
<dbReference type="EMBL" id="JAPWTK010000317">
    <property type="protein sequence ID" value="KAJ8942702.1"/>
    <property type="molecule type" value="Genomic_DNA"/>
</dbReference>
<evidence type="ECO:0000256" key="5">
    <source>
        <dbReference type="SAM" id="MobiDB-lite"/>
    </source>
</evidence>
<dbReference type="InterPro" id="IPR036612">
    <property type="entry name" value="KH_dom_type_1_sf"/>
</dbReference>
<sequence>MIPGPKVGLIIGKGGETIKQLQEKSVQRWSSYKMGQIQNMRNPTIRRRFEYAKQLVLVPRAAVGVVIGKGGDMIKKIQAETGARVQFQQARDEGPGDRRCFLSGNPKQVEQRDNNDVGVRGGGGGGRGGGRGGRGGGGGDRFDRGNRNGGQDYGGGGNQWDDRRGPQQPPQEVSFTVPSVSWHGTAGLQPPRAAGASPTISSSGVAANRSLPEPQPAQTGPVQVNPSTGQPDYSLQWAEYYRSSSHQP</sequence>
<dbReference type="Pfam" id="PF09005">
    <property type="entry name" value="FUBP_C"/>
    <property type="match status" value="1"/>
</dbReference>
<feature type="compositionally biased region" description="Polar residues" evidence="5">
    <location>
        <begin position="216"/>
        <end position="232"/>
    </location>
</feature>
<evidence type="ECO:0000256" key="4">
    <source>
        <dbReference type="PROSITE-ProRule" id="PRU00117"/>
    </source>
</evidence>
<keyword evidence="3" id="KW-0539">Nucleus</keyword>
<feature type="non-terminal residue" evidence="7">
    <location>
        <position position="248"/>
    </location>
</feature>
<dbReference type="PANTHER" id="PTHR10288">
    <property type="entry name" value="KH DOMAIN CONTAINING RNA BINDING PROTEIN"/>
    <property type="match status" value="1"/>
</dbReference>
<evidence type="ECO:0000313" key="8">
    <source>
        <dbReference type="Proteomes" id="UP001162162"/>
    </source>
</evidence>
<accession>A0AAV8XWQ1</accession>
<keyword evidence="4" id="KW-0694">RNA-binding</keyword>
<dbReference type="AlphaFoldDB" id="A0AAV8XWQ1"/>
<dbReference type="InterPro" id="IPR004088">
    <property type="entry name" value="KH_dom_type_1"/>
</dbReference>
<feature type="domain" description="K Homology" evidence="6">
    <location>
        <begin position="50"/>
        <end position="121"/>
    </location>
</feature>
<feature type="compositionally biased region" description="Gly residues" evidence="5">
    <location>
        <begin position="119"/>
        <end position="139"/>
    </location>
</feature>
<dbReference type="GO" id="GO:0005634">
    <property type="term" value="C:nucleus"/>
    <property type="evidence" value="ECO:0007669"/>
    <property type="project" value="UniProtKB-SubCell"/>
</dbReference>
<evidence type="ECO:0000256" key="1">
    <source>
        <dbReference type="ARBA" id="ARBA00004123"/>
    </source>
</evidence>
<feature type="compositionally biased region" description="Gly residues" evidence="5">
    <location>
        <begin position="147"/>
        <end position="158"/>
    </location>
</feature>
<dbReference type="SUPFAM" id="SSF54791">
    <property type="entry name" value="Eukaryotic type KH-domain (KH-domain type I)"/>
    <property type="match status" value="1"/>
</dbReference>
<protein>
    <recommendedName>
        <fullName evidence="6">K Homology domain-containing protein</fullName>
    </recommendedName>
</protein>
<dbReference type="Proteomes" id="UP001162162">
    <property type="component" value="Unassembled WGS sequence"/>
</dbReference>
<comment type="caution">
    <text evidence="7">The sequence shown here is derived from an EMBL/GenBank/DDBJ whole genome shotgun (WGS) entry which is preliminary data.</text>
</comment>
<gene>
    <name evidence="7" type="ORF">NQ318_023434</name>
</gene>
<dbReference type="GO" id="GO:0006355">
    <property type="term" value="P:regulation of DNA-templated transcription"/>
    <property type="evidence" value="ECO:0007669"/>
    <property type="project" value="InterPro"/>
</dbReference>
<dbReference type="CDD" id="cd22398">
    <property type="entry name" value="KH-I_FUBP_rpt3"/>
    <property type="match status" value="1"/>
</dbReference>
<dbReference type="InterPro" id="IPR004087">
    <property type="entry name" value="KH_dom"/>
</dbReference>
<organism evidence="7 8">
    <name type="scientific">Aromia moschata</name>
    <dbReference type="NCBI Taxonomy" id="1265417"/>
    <lineage>
        <taxon>Eukaryota</taxon>
        <taxon>Metazoa</taxon>
        <taxon>Ecdysozoa</taxon>
        <taxon>Arthropoda</taxon>
        <taxon>Hexapoda</taxon>
        <taxon>Insecta</taxon>
        <taxon>Pterygota</taxon>
        <taxon>Neoptera</taxon>
        <taxon>Endopterygota</taxon>
        <taxon>Coleoptera</taxon>
        <taxon>Polyphaga</taxon>
        <taxon>Cucujiformia</taxon>
        <taxon>Chrysomeloidea</taxon>
        <taxon>Cerambycidae</taxon>
        <taxon>Cerambycinae</taxon>
        <taxon>Callichromatini</taxon>
        <taxon>Aromia</taxon>
    </lineage>
</organism>
<dbReference type="Pfam" id="PF00013">
    <property type="entry name" value="KH_1"/>
    <property type="match status" value="2"/>
</dbReference>
<name>A0AAV8XWQ1_9CUCU</name>
<dbReference type="InterPro" id="IPR015096">
    <property type="entry name" value="FUBP_C"/>
</dbReference>
<evidence type="ECO:0000259" key="6">
    <source>
        <dbReference type="SMART" id="SM00322"/>
    </source>
</evidence>
<keyword evidence="2" id="KW-0677">Repeat</keyword>
<reference evidence="7" key="1">
    <citation type="journal article" date="2023" name="Insect Mol. Biol.">
        <title>Genome sequencing provides insights into the evolution of gene families encoding plant cell wall-degrading enzymes in longhorned beetles.</title>
        <authorList>
            <person name="Shin N.R."/>
            <person name="Okamura Y."/>
            <person name="Kirsch R."/>
            <person name="Pauchet Y."/>
        </authorList>
    </citation>
    <scope>NUCLEOTIDE SEQUENCE</scope>
    <source>
        <strain evidence="7">AMC_N1</strain>
    </source>
</reference>
<keyword evidence="8" id="KW-1185">Reference proteome</keyword>
<dbReference type="Gene3D" id="3.30.1370.10">
    <property type="entry name" value="K Homology domain, type 1"/>
    <property type="match status" value="1"/>
</dbReference>
<dbReference type="Gene3D" id="3.30.300.20">
    <property type="match status" value="1"/>
</dbReference>
<dbReference type="InterPro" id="IPR015946">
    <property type="entry name" value="KH_dom-like_a/b"/>
</dbReference>
<evidence type="ECO:0000256" key="2">
    <source>
        <dbReference type="ARBA" id="ARBA00022737"/>
    </source>
</evidence>
<feature type="region of interest" description="Disordered" evidence="5">
    <location>
        <begin position="88"/>
        <end position="232"/>
    </location>
</feature>